<accession>A0A6I7HK74</accession>
<dbReference type="Gene3D" id="2.60.120.650">
    <property type="entry name" value="Cupin"/>
    <property type="match status" value="1"/>
</dbReference>
<proteinExistence type="predicted"/>
<organism evidence="2 3">
    <name type="scientific">Ciceribacter lividus</name>
    <dbReference type="NCBI Taxonomy" id="1197950"/>
    <lineage>
        <taxon>Bacteria</taxon>
        <taxon>Pseudomonadati</taxon>
        <taxon>Pseudomonadota</taxon>
        <taxon>Alphaproteobacteria</taxon>
        <taxon>Hyphomicrobiales</taxon>
        <taxon>Rhizobiaceae</taxon>
        <taxon>Ciceribacter</taxon>
    </lineage>
</organism>
<feature type="domain" description="JmjC" evidence="1">
    <location>
        <begin position="1"/>
        <end position="206"/>
    </location>
</feature>
<dbReference type="SUPFAM" id="SSF51197">
    <property type="entry name" value="Clavaminate synthase-like"/>
    <property type="match status" value="1"/>
</dbReference>
<dbReference type="PROSITE" id="PS51184">
    <property type="entry name" value="JMJC"/>
    <property type="match status" value="1"/>
</dbReference>
<sequence>MLPYRSASDFFCEFGDAHVDVTDGRGCTVRRSQLYALATWWQNRSAAPAEEALSGTVVHWPIREDDNHSARLQGVIDDVTRYIVDGHADRSSIFDLYDFPQIPRFAWAIIGPKSVPVNAHQDMFGTASWNLLYSGRKEWSFWAPDLHAIGGHPPFTTFEQCPGELVWIPENWWHSVRYRDASICFSKNLILRRSVDSVLQSMRLKAPRYAHVLEAVLLTEQRSKVDVA</sequence>
<comment type="caution">
    <text evidence="2">The sequence shown here is derived from an EMBL/GenBank/DDBJ whole genome shotgun (WGS) entry which is preliminary data.</text>
</comment>
<dbReference type="InterPro" id="IPR003347">
    <property type="entry name" value="JmjC_dom"/>
</dbReference>
<name>A0A6I7HK74_9HYPH</name>
<gene>
    <name evidence="2" type="ORF">DFR48_107212</name>
</gene>
<protein>
    <submittedName>
        <fullName evidence="2">JmjC domain-containing hydroxylase</fullName>
    </submittedName>
</protein>
<dbReference type="InterPro" id="IPR050910">
    <property type="entry name" value="JMJD6_ArgDemeth/LysHydrox"/>
</dbReference>
<evidence type="ECO:0000259" key="1">
    <source>
        <dbReference type="PROSITE" id="PS51184"/>
    </source>
</evidence>
<evidence type="ECO:0000313" key="3">
    <source>
        <dbReference type="Proteomes" id="UP000252582"/>
    </source>
</evidence>
<dbReference type="AlphaFoldDB" id="A0A6I7HK74"/>
<keyword evidence="3" id="KW-1185">Reference proteome</keyword>
<dbReference type="PANTHER" id="PTHR12480">
    <property type="entry name" value="ARGININE DEMETHYLASE AND LYSYL-HYDROXYLASE JMJD"/>
    <property type="match status" value="1"/>
</dbReference>
<dbReference type="EMBL" id="QPIX01000007">
    <property type="protein sequence ID" value="RCW23340.1"/>
    <property type="molecule type" value="Genomic_DNA"/>
</dbReference>
<evidence type="ECO:0000313" key="2">
    <source>
        <dbReference type="EMBL" id="RCW23340.1"/>
    </source>
</evidence>
<dbReference type="Proteomes" id="UP000252582">
    <property type="component" value="Unassembled WGS sequence"/>
</dbReference>
<reference evidence="2 3" key="1">
    <citation type="submission" date="2018-07" db="EMBL/GenBank/DDBJ databases">
        <title>Genomic Encyclopedia of Type Strains, Phase IV (KMG-IV): sequencing the most valuable type-strain genomes for metagenomic binning, comparative biology and taxonomic classification.</title>
        <authorList>
            <person name="Goeker M."/>
        </authorList>
    </citation>
    <scope>NUCLEOTIDE SEQUENCE [LARGE SCALE GENOMIC DNA]</scope>
    <source>
        <strain evidence="2 3">DSM 25528</strain>
    </source>
</reference>